<dbReference type="AlphaFoldDB" id="A0A3M8P791"/>
<sequence>MLKQFDIIFYKGESFISRVIQRVTNSEYSHVAFVLDALHLLQSDWRTPVSIHHLAYPYGHYDIYRLKISLTEREAESVFMFIRERLSAAYDWKLIFSRFFHIVIGTPIFKSEDRYNCDELIVDAFRHVGINLIAEDVIMTPDTLSKSPLLEKVAEVN</sequence>
<protein>
    <submittedName>
        <fullName evidence="1">Uncharacterized protein</fullName>
    </submittedName>
</protein>
<dbReference type="Proteomes" id="UP000275473">
    <property type="component" value="Unassembled WGS sequence"/>
</dbReference>
<gene>
    <name evidence="1" type="ORF">EEX84_08720</name>
</gene>
<evidence type="ECO:0000313" key="1">
    <source>
        <dbReference type="EMBL" id="RNF39548.1"/>
    </source>
</evidence>
<dbReference type="Gene3D" id="3.90.1720.10">
    <property type="entry name" value="endopeptidase domain like (from Nostoc punctiforme)"/>
    <property type="match status" value="1"/>
</dbReference>
<evidence type="ECO:0000313" key="2">
    <source>
        <dbReference type="Proteomes" id="UP000275473"/>
    </source>
</evidence>
<comment type="caution">
    <text evidence="1">The sequence shown here is derived from an EMBL/GenBank/DDBJ whole genome shotgun (WGS) entry which is preliminary data.</text>
</comment>
<organism evidence="1 2">
    <name type="scientific">Planococcus salinus</name>
    <dbReference type="NCBI Taxonomy" id="1848460"/>
    <lineage>
        <taxon>Bacteria</taxon>
        <taxon>Bacillati</taxon>
        <taxon>Bacillota</taxon>
        <taxon>Bacilli</taxon>
        <taxon>Bacillales</taxon>
        <taxon>Caryophanaceae</taxon>
        <taxon>Planococcus</taxon>
    </lineage>
</organism>
<keyword evidence="2" id="KW-1185">Reference proteome</keyword>
<dbReference type="OrthoDB" id="2468600at2"/>
<dbReference type="InterPro" id="IPR038765">
    <property type="entry name" value="Papain-like_cys_pep_sf"/>
</dbReference>
<accession>A0A3M8P791</accession>
<proteinExistence type="predicted"/>
<name>A0A3M8P791_9BACL</name>
<dbReference type="RefSeq" id="WP_123165248.1">
    <property type="nucleotide sequence ID" value="NZ_RIAX01000005.1"/>
</dbReference>
<dbReference type="SUPFAM" id="SSF54001">
    <property type="entry name" value="Cysteine proteinases"/>
    <property type="match status" value="1"/>
</dbReference>
<reference evidence="1 2" key="1">
    <citation type="journal article" date="2018" name="Int. J. Syst. Evol. Microbiol.">
        <title>Planococcus salinus sp. nov., a moderately halophilic bacterium isolated from a saline-alkali soil.</title>
        <authorList>
            <person name="Gan L."/>
        </authorList>
    </citation>
    <scope>NUCLEOTIDE SEQUENCE [LARGE SCALE GENOMIC DNA]</scope>
    <source>
        <strain evidence="1 2">LCB217</strain>
    </source>
</reference>
<dbReference type="EMBL" id="RIAX01000005">
    <property type="protein sequence ID" value="RNF39548.1"/>
    <property type="molecule type" value="Genomic_DNA"/>
</dbReference>